<feature type="disulfide bond" evidence="17">
    <location>
        <begin position="2853"/>
        <end position="2868"/>
    </location>
</feature>
<dbReference type="Pfam" id="PF12662">
    <property type="entry name" value="cEGF"/>
    <property type="match status" value="1"/>
</dbReference>
<name>A0A813QB67_9BILA</name>
<feature type="disulfide bond" evidence="17">
    <location>
        <begin position="1133"/>
        <end position="1148"/>
    </location>
</feature>
<reference evidence="22" key="1">
    <citation type="submission" date="2021-02" db="EMBL/GenBank/DDBJ databases">
        <authorList>
            <person name="Nowell W R."/>
        </authorList>
    </citation>
    <scope>NUCLEOTIDE SEQUENCE</scope>
</reference>
<dbReference type="PROSITE" id="PS51120">
    <property type="entry name" value="LDLRB"/>
    <property type="match status" value="12"/>
</dbReference>
<feature type="disulfide bond" evidence="17">
    <location>
        <begin position="3431"/>
        <end position="3443"/>
    </location>
</feature>
<feature type="disulfide bond" evidence="17">
    <location>
        <begin position="3450"/>
        <end position="3465"/>
    </location>
</feature>
<dbReference type="CDD" id="cd00054">
    <property type="entry name" value="EGF_CA"/>
    <property type="match status" value="2"/>
</dbReference>
<feature type="disulfide bond" evidence="17">
    <location>
        <begin position="3638"/>
        <end position="3656"/>
    </location>
</feature>
<dbReference type="InterPro" id="IPR000742">
    <property type="entry name" value="EGF"/>
</dbReference>
<feature type="disulfide bond" evidence="17">
    <location>
        <begin position="3476"/>
        <end position="3494"/>
    </location>
</feature>
<dbReference type="InterPro" id="IPR011042">
    <property type="entry name" value="6-blade_b-propeller_TolB-like"/>
</dbReference>
<dbReference type="InterPro" id="IPR051221">
    <property type="entry name" value="LDLR-related"/>
</dbReference>
<evidence type="ECO:0000256" key="11">
    <source>
        <dbReference type="ARBA" id="ARBA00023157"/>
    </source>
</evidence>
<evidence type="ECO:0000256" key="7">
    <source>
        <dbReference type="ARBA" id="ARBA00022737"/>
    </source>
</evidence>
<feature type="disulfide bond" evidence="17">
    <location>
        <begin position="2922"/>
        <end position="2940"/>
    </location>
</feature>
<dbReference type="FunFam" id="4.10.400.10:FF:000011">
    <property type="entry name" value="Low-density lipoprotein receptor-related protein 1"/>
    <property type="match status" value="3"/>
</dbReference>
<feature type="disulfide bond" evidence="17">
    <location>
        <begin position="2707"/>
        <end position="2725"/>
    </location>
</feature>
<dbReference type="FunFam" id="4.10.400.10:FF:000065">
    <property type="entry name" value="Transmembrane protease serine 7"/>
    <property type="match status" value="1"/>
</dbReference>
<dbReference type="SUPFAM" id="SSF57424">
    <property type="entry name" value="LDL receptor-like module"/>
    <property type="match status" value="31"/>
</dbReference>
<feature type="disulfide bond" evidence="17">
    <location>
        <begin position="1033"/>
        <end position="1045"/>
    </location>
</feature>
<feature type="disulfide bond" evidence="17">
    <location>
        <begin position="3469"/>
        <end position="3481"/>
    </location>
</feature>
<keyword evidence="12" id="KW-0675">Receptor</keyword>
<feature type="disulfide bond" evidence="17">
    <location>
        <begin position="2963"/>
        <end position="2981"/>
    </location>
</feature>
<feature type="domain" description="EGF-like" evidence="21">
    <location>
        <begin position="267"/>
        <end position="305"/>
    </location>
</feature>
<evidence type="ECO:0000256" key="1">
    <source>
        <dbReference type="ARBA" id="ARBA00004479"/>
    </source>
</evidence>
<evidence type="ECO:0000256" key="5">
    <source>
        <dbReference type="ARBA" id="ARBA00022692"/>
    </source>
</evidence>
<feature type="disulfide bond" evidence="17">
    <location>
        <begin position="2915"/>
        <end position="2927"/>
    </location>
</feature>
<evidence type="ECO:0000256" key="6">
    <source>
        <dbReference type="ARBA" id="ARBA00022729"/>
    </source>
</evidence>
<feature type="repeat" description="LDL-receptor class B" evidence="18">
    <location>
        <begin position="2461"/>
        <end position="2501"/>
    </location>
</feature>
<dbReference type="Pfam" id="PF00058">
    <property type="entry name" value="Ldl_recept_b"/>
    <property type="match status" value="4"/>
</dbReference>
<feature type="disulfide bond" evidence="17">
    <location>
        <begin position="2880"/>
        <end position="2898"/>
    </location>
</feature>
<feature type="disulfide bond" evidence="17">
    <location>
        <begin position="2664"/>
        <end position="2682"/>
    </location>
</feature>
<dbReference type="FunFam" id="2.120.10.30:FF:000241">
    <property type="entry name" value="Low-density lipoprotein receptor-related protein 6"/>
    <property type="match status" value="6"/>
</dbReference>
<feature type="repeat" description="LDL-receptor class B" evidence="18">
    <location>
        <begin position="3208"/>
        <end position="3250"/>
    </location>
</feature>
<dbReference type="Gene3D" id="2.10.25.10">
    <property type="entry name" value="Laminin"/>
    <property type="match status" value="9"/>
</dbReference>
<dbReference type="FunFam" id="2.10.25.10:FF:000009">
    <property type="entry name" value="Low-density lipoprotein receptor isoform 1"/>
    <property type="match status" value="2"/>
</dbReference>
<feature type="transmembrane region" description="Helical" evidence="20">
    <location>
        <begin position="4235"/>
        <end position="4258"/>
    </location>
</feature>
<feature type="region of interest" description="Disordered" evidence="19">
    <location>
        <begin position="4293"/>
        <end position="4394"/>
    </location>
</feature>
<feature type="disulfide bond" evidence="17">
    <location>
        <begin position="77"/>
        <end position="92"/>
    </location>
</feature>
<dbReference type="Pfam" id="PF07645">
    <property type="entry name" value="EGF_CA"/>
    <property type="match status" value="3"/>
</dbReference>
<feature type="disulfide bond" evidence="17">
    <location>
        <begin position="137"/>
        <end position="149"/>
    </location>
</feature>
<keyword evidence="14" id="KW-0325">Glycoprotein</keyword>
<dbReference type="GO" id="GO:0005905">
    <property type="term" value="C:clathrin-coated pit"/>
    <property type="evidence" value="ECO:0007669"/>
    <property type="project" value="UniProtKB-KW"/>
</dbReference>
<feature type="disulfide bond" evidence="17">
    <location>
        <begin position="104"/>
        <end position="122"/>
    </location>
</feature>
<evidence type="ECO:0000256" key="2">
    <source>
        <dbReference type="ARBA" id="ARBA00009939"/>
    </source>
</evidence>
<feature type="repeat" description="LDL-receptor class B" evidence="18">
    <location>
        <begin position="808"/>
        <end position="850"/>
    </location>
</feature>
<dbReference type="GO" id="GO:0043235">
    <property type="term" value="C:receptor complex"/>
    <property type="evidence" value="ECO:0007669"/>
    <property type="project" value="TreeGrafter"/>
</dbReference>
<evidence type="ECO:0000313" key="23">
    <source>
        <dbReference type="EMBL" id="CAF3545822.1"/>
    </source>
</evidence>
<keyword evidence="6" id="KW-0732">Signal</keyword>
<feature type="disulfide bond" evidence="17">
    <location>
        <begin position="176"/>
        <end position="188"/>
    </location>
</feature>
<feature type="disulfide bond" evidence="17">
    <location>
        <begin position="2785"/>
        <end position="2797"/>
    </location>
</feature>
<feature type="disulfide bond" evidence="17">
    <location>
        <begin position="972"/>
        <end position="987"/>
    </location>
</feature>
<dbReference type="SMART" id="SM00179">
    <property type="entry name" value="EGF_CA"/>
    <property type="match status" value="8"/>
</dbReference>
<dbReference type="GO" id="GO:0006898">
    <property type="term" value="P:receptor-mediated endocytosis"/>
    <property type="evidence" value="ECO:0007669"/>
    <property type="project" value="TreeGrafter"/>
</dbReference>
<sequence length="4403" mass="498758">MSGDVKQVEDVFHKPGGVTEYTIVQMDQMKEIAVYILPLFLYLNELFELIFHFKAYPRCSDTQFDCGDRCIPRMWRCDGDDDCINGTDELNCPPRRCSATQFQCNDSRCIDASMRCNHVKDCIDGTDEGSFCNYRVCDQSEFQCDIQRCIPLTQKCDGYFNCNDRKDEENCNQTACQTHQFRCADGTCVGSYARCDFRTQCPDGSDEANCNQDDDCDDKSDEQHCGNRLCGSLSCEHACRPTPNGLGICYCPFGFQLNMTNNRSCIDINECNVWDECDQECQNTIGSYVCSCRANYTLEAGTRCKHVDSDSMKMFVTIANKIYEIDRLGNSRIIYSGLENSTLFAIDYHYRNQLIFFTDPLQHKIYSLSYNNPRSTPIVILEKNILMPISLAVDWVTNKIYIVESSVARIDLITLDGKMKTNIVIQNLYQPTSVAIDPIAEYLFFADQGDQVKIPAKIVRCLLDGSQCTVLIDKKLHHPNDLSVDYIKSRIYWVDTSYDHVESCDYHGSRRITILSGGQNIPQGFSLDLFENNLYITDLTKGAILKVRRHFNSNGTYFYKPQTPIRPYGISIYHSTRQPFKQDPCNGTQNGGCQHICLLGRATLLTNSYQCRCQSGYRLKSDLKSCEPIKDFLILTRTTSIRGIDLIRDSTIEARAPVMSERRTVIIDTEFDYEQKTIYFYDQLSRMIYSSQMDGERPKPVTTSKIFPLITALAFNWYSKLLYMASNDERKITVVRINSRDLPQRVIANDTEGIHGIALDPSEGLVFYTVIKRPAKIYRMLSDGSNRYAIVSRELGTPYHITCDYLTKRLYWTDGVLSRIQYSDYSGRNVQTLKGKSISHPFGIAIYESRLYFSDAILQTVYESSKTYSGYASPIRSNIPSISTIRIYSQSAQPLNITHPCRQNNGECADFCFPIVERGRLTRVCGCRYGKKIDPAANSDCIDNSAIEPTITNCEGKFRCNNGRCIPINYKCDGDDDCYDGSDEQGCPAGTSTCKTDQFRCQSTGVCISKQLRCDGYRHCNDGSDEFNCSETCSETQFRCGTGKCIPKSWLCDTENDCGDSSDEQNCERSCDPITQFTCPHSPGKCIPISWKCDGQNDCGDNADETNCPPLACGLGQFLCARDQRCINASLRCDGIYDCQSMEDEQNCAGIVPTYCRADQFRCGSTCIPMAWRCDGHRDCADGSDEPSTCGARNCSSDEFRCQTSGTCIPKIWVCDSDDDCNDGSDESEAAGCGTQPFRCPVNQTVCPGTTIHACVNNSQLCDGKPDCPGGGDESPLCNNDQCSIDNGGCSHICVPSPFGVLCLCQPGFRVRNTTNYKKCEDIDECAEDYNTCSQHCLNLNGSFICGCDTGFTLEVDARTCKIIDQAGVGLLITRGSQISRLSPTNQRVSVLNLAPNLRYITALDVDNRTDTYFWSDIVTNTLYSRSTKATNYSRVITSGNSYIAGIAYDWIGRNIYWTDYMLEHVEVASVDGKYRKILFHENLTNPWAIAVDPRASARFLFLTDWGKRPRIERCSMDGQNRVSIINDTIQMPLGLTLDIAREEVYFTDRHLNYIEVCDYNGLHRRKILSNDHFLHAPTSISLFENYLYWFDSNSHELRRLNRFEKTMKLKNQSRIASIYNMNAMKISHRVYQPQEENPCQRSQCNQLCLLSSVASAGYTCACQTGYLLSNDRLTCMKDYNPFLIYMRRHTIGGITIRHDKKYIDENSNYDDVWERLVTITDINNGYEFAYDEANETIYWAEVNRFLPDGTPTFQIHQINFDGTNRTVFYGDDEILVGMEAGTMQFDSVGRRIDAISLVGQYHTVIFSDHEHETGISRPIALDLDASNGYVYWIDLGGGPVPMKIARVRFDGQHSEVLVTENLNKPNYIVYNHDLHYVFWSDIGTEQIAYHSMDTGETKVLHIDVRHPRGFDLLTHFPPTEMDYLQNQYALYYVDAEYEGVYEVLLDHELNTIQNTIPLRTNQEDALQVRVYPRFDVLNSHCYYGSYCEQICFQIDAITNMHPTCACGIGFQLNSDGRTCSSYTNYFIYSTHSMLRAFNHRSTNDTSTREDAMPLISGNDMEMLGVRYAKQELYWINANRRIRRAIRTNNRTGWNITDYLQIGASRSAVLGLAIDWIAGNMYFSYITNSYGHLEVNRLDTDHRLVLRKGTNETIYSIAVNPKKRYLYWTDRGPHVRISRSFLNGQNVTYLITTQIIRPETLTIDYATDDVYWADSIRDVVEVMSWNGANRRTVVRNMPKVISLLVWNNDLYVMDKAFSSIMKVNKTVSNMTQRLETVLSLKSYDIGGMVLFDDQPVFESPCQTGRQQFCEDLCFALPDSSLPECACAYGTLNMDRRTCIAPKEYLIVAMEKEIRSMSMQPHGRSIPVGISYDWVSDRLYWTDETYSRIISSKLNGSERLIIAASSKPRAIVVHPCKGYLFWSDVGNYPSIRRSSLTGRQQTYLITTNVRWPNGLTIDFDDDRIYWADAYLDRIERAGFDGLNRELLTSAVHPFAIVVHDHFIYWTDWALGGVYRAEKYTGANVVEMQNGFPYRPMDIHVVTDQRQKCSFNPCNISNGGCSHICKPAPNNQIECACPSGQNYKLANDRKMCVVQNANCTSVKFTCRNGQCIDRRSVCNGQSDCNDNSDEDPRFCGIRKHVERKILILCTLLFLAVYNCRPTEYRCLNGGCIPFFERCDRKIDCLDGSDENNPFQPCVYPQCPEGQFTCANFRCIDNFKVCNGRDDCNDGNATDEIGCPSRVCNGTNTEFRCSNGRCIPYSWVCDNRRDCVNGEDESSDCRMSNRTCPAGLWKCDNGRCISPDLRCNGYDDCRDGSDEDERHNCAEMPCRANQFRCPTGLKNNPRLHCLDRTAVCNGVANCMRGEDEANCTRRNCSTYQFQCANGLCIPRSYVCDHDNDCGDGSDEPASCDSQYRNCSNTEYRCENGRCVSKTVICNGRNDCHDNSDEKPLLCQAEQCPPGQFQCRNKQCIPYEVVCNGVRNCTDGSDETPSCGVNECASPILSGCEHFCENTLTSYKCTCRQGYKLAPNQKNCWDINECVETPGVCQQACENTPGSYICKCMPGYEKGRDGRMCFRMNRTVSPSVFYTNKYYVRAFDLDEQYEITIARQFLELSSIAYDWKDRKLYVGDSIGNKIYRMNLNGTNSEVIVEQNIRTLRSLTVDWIGRKLYILTSTPEIRVTELNGSNSKRLLDYRYLSQPNYMTLDSLVGYLFYSDWGQPHIGRINLDGTNFVKIISTDTAGPLGITLDLVMKRLFWIDRRLQRLEYSDYDGKNRQISFSGPYYVPYSLSLGFIDGLAIWSDFTNHSIIIADALNGSNKNVIIPDTINEVVSLVVVHPSIQPQAVNPCGLNNGGCSHLCLLTVNQSYTCACPEDFSFLTSNGNNRVCTSNCSCNQHRCGPPNERCIPWTLKCDGRQDCEDNSDEPTTCPQRTCPFGQFQCDNRNCTYLSYVCDGYNDCRDNSDEQNCECRCMPGTFKCTSGPCISMRYRCDGSRQCQDGSDEVDCPNQTCAHHQFTCTNGQCIPASYECDLDNDCGDNSDENAYFCRNRPCRLDQVRCPNSYKCIPTVARCNGRNDCGDNSDENPAQCPACNDASHFRCNNSRCIPRSFKCNHRDDCGDSSDEDPSTCVYRQCSEGEFRCRNQRCIPERWVCDHDLDCGNGDNSDEAGDCASRPCPAGSWQCASGHCVRNSSRCDGYIQCHDASDEMNCTARFSNGCSNGRCIYKWRVCDHIDNCGDASDEDIHGVCKANAQISCNEFRCPNTNRCIRFTDLCDEFNDCGDESDELLCHHNTTVTCANQTSHCDQVCHDLPNGGIVCSCHSGYLLNKDSLKCEDINECEHTHLNMCPQICINKKGSFECECASGFSSSGFNRSDCHPNDPTIDILISLPEEIRRLRRNNQNDTSYNRIVEDQQDSSYMTIDSDDQMLYWIDEGTEQIYRGHLVPSMVSATHPQKITNDVEHENIQPTSIAIDWIGKNLYVSDLYHNCIWLMKTDGRYKHKLITDLEQPWVVAVNPVLGLMYFVNWEREHEESDEHTVAIEWAYMNGENHTILIDTNLVFPTDIVIDYYMNNRVYWVDEKAESIESVAWDGTDRMTIAHIGIHAPHSLDVFANHLYWIDRQNRSLYMIDKFGRGISSSIIENLELPLFVRIHHPLRQIQNVSNRCAQANCSHLCALKPNNEYECLCPEETDLQENGYTCNAPIIEPSPPILRCNCLYGKCVYHEDAQSGQRLAGCLCFPVLVILAMVVVIAAFAVGFIQLIRKGRLRMPPRPNFRTSVNTFRNFITRSTNSINSVRFRNGRTDIEGGGNASTTETPKPSDSAVFSNPMYRSTETTAASTGKNIPTTPLPSQSPSSISNEPAKLQVQVQPVPNKPTRKAAPSPFQFDPQSKDTDYDKATLVVRTNDA</sequence>
<feature type="disulfide bond" evidence="17">
    <location>
        <begin position="3515"/>
        <end position="3533"/>
    </location>
</feature>
<dbReference type="SMART" id="SM00192">
    <property type="entry name" value="LDLa"/>
    <property type="match status" value="31"/>
</dbReference>
<dbReference type="SMART" id="SM00181">
    <property type="entry name" value="EGF"/>
    <property type="match status" value="19"/>
</dbReference>
<dbReference type="InterPro" id="IPR026823">
    <property type="entry name" value="cEGF"/>
</dbReference>
<dbReference type="InterPro" id="IPR049883">
    <property type="entry name" value="NOTCH1_EGF-like"/>
</dbReference>
<keyword evidence="9 20" id="KW-1133">Transmembrane helix</keyword>
<evidence type="ECO:0000256" key="13">
    <source>
        <dbReference type="ARBA" id="ARBA00023176"/>
    </source>
</evidence>
<feature type="disulfide bond" evidence="17">
    <location>
        <begin position="3715"/>
        <end position="3733"/>
    </location>
</feature>
<evidence type="ECO:0000256" key="16">
    <source>
        <dbReference type="PROSITE-ProRule" id="PRU00076"/>
    </source>
</evidence>
<feature type="repeat" description="LDL-receptor class B" evidence="18">
    <location>
        <begin position="4069"/>
        <end position="4111"/>
    </location>
</feature>
<feature type="disulfide bond" evidence="17">
    <location>
        <begin position="1040"/>
        <end position="1058"/>
    </location>
</feature>
<evidence type="ECO:0000256" key="4">
    <source>
        <dbReference type="ARBA" id="ARBA00022583"/>
    </source>
</evidence>
<feature type="disulfide bond" evidence="17">
    <location>
        <begin position="2597"/>
        <end position="2609"/>
    </location>
</feature>
<dbReference type="InterPro" id="IPR000152">
    <property type="entry name" value="EGF-type_Asp/Asn_hydroxyl_site"/>
</dbReference>
<dbReference type="InterPro" id="IPR036055">
    <property type="entry name" value="LDL_receptor-like_sf"/>
</dbReference>
<comment type="caution">
    <text evidence="22">The sequence shown here is derived from an EMBL/GenBank/DDBJ whole genome shotgun (WGS) entry which is preliminary data.</text>
</comment>
<feature type="repeat" description="LDL-receptor class B" evidence="18">
    <location>
        <begin position="2164"/>
        <end position="2207"/>
    </location>
</feature>
<dbReference type="InterPro" id="IPR018097">
    <property type="entry name" value="EGF_Ca-bd_CS"/>
</dbReference>
<evidence type="ECO:0000313" key="24">
    <source>
        <dbReference type="Proteomes" id="UP000663829"/>
    </source>
</evidence>
<evidence type="ECO:0000256" key="19">
    <source>
        <dbReference type="SAM" id="MobiDB-lite"/>
    </source>
</evidence>
<comment type="caution">
    <text evidence="16">Lacks conserved residue(s) required for the propagation of feature annotation.</text>
</comment>
<feature type="disulfide bond" evidence="17">
    <location>
        <begin position="1014"/>
        <end position="1029"/>
    </location>
</feature>
<feature type="compositionally biased region" description="Low complexity" evidence="19">
    <location>
        <begin position="4341"/>
        <end position="4357"/>
    </location>
</feature>
<evidence type="ECO:0000256" key="18">
    <source>
        <dbReference type="PROSITE-ProRule" id="PRU00461"/>
    </source>
</evidence>
<dbReference type="PANTHER" id="PTHR22722">
    <property type="entry name" value="LOW-DENSITY LIPOPROTEIN RECEPTOR-RELATED PROTEIN 2-RELATED"/>
    <property type="match status" value="1"/>
</dbReference>
<feature type="disulfide bond" evidence="17">
    <location>
        <begin position="2750"/>
        <end position="2768"/>
    </location>
</feature>
<dbReference type="Gene3D" id="2.120.10.30">
    <property type="entry name" value="TolB, C-terminal domain"/>
    <property type="match status" value="8"/>
</dbReference>
<dbReference type="SUPFAM" id="SSF63825">
    <property type="entry name" value="YWTD domain"/>
    <property type="match status" value="8"/>
</dbReference>
<dbReference type="InterPro" id="IPR002172">
    <property type="entry name" value="LDrepeatLR_classA_rpt"/>
</dbReference>
<dbReference type="Pfam" id="PF00057">
    <property type="entry name" value="Ldl_recept_a"/>
    <property type="match status" value="26"/>
</dbReference>
<gene>
    <name evidence="22" type="ORF">GPM918_LOCUS1578</name>
    <name evidence="23" type="ORF">SRO942_LOCUS1578</name>
</gene>
<feature type="disulfide bond" evidence="17">
    <location>
        <begin position="3771"/>
        <end position="3786"/>
    </location>
</feature>
<feature type="repeat" description="LDL-receptor class B" evidence="18">
    <location>
        <begin position="1829"/>
        <end position="1875"/>
    </location>
</feature>
<feature type="disulfide bond" evidence="17">
    <location>
        <begin position="2792"/>
        <end position="2810"/>
    </location>
</feature>
<dbReference type="InterPro" id="IPR000033">
    <property type="entry name" value="LDLR_classB_rpt"/>
</dbReference>
<feature type="disulfide bond" evidence="17">
    <location>
        <begin position="2604"/>
        <end position="2622"/>
    </location>
</feature>
<feature type="disulfide bond" evidence="17">
    <location>
        <begin position="2956"/>
        <end position="2968"/>
    </location>
</feature>
<dbReference type="EMBL" id="CAJOBC010000150">
    <property type="protein sequence ID" value="CAF3545822.1"/>
    <property type="molecule type" value="Genomic_DNA"/>
</dbReference>
<dbReference type="PROSITE" id="PS01186">
    <property type="entry name" value="EGF_2"/>
    <property type="match status" value="3"/>
</dbReference>
<feature type="disulfide bond" evidence="17">
    <location>
        <begin position="144"/>
        <end position="162"/>
    </location>
</feature>
<dbReference type="PROSITE" id="PS01209">
    <property type="entry name" value="LDLRA_1"/>
    <property type="match status" value="16"/>
</dbReference>
<feature type="disulfide bond" evidence="17">
    <location>
        <begin position="195"/>
        <end position="210"/>
    </location>
</feature>
<keyword evidence="10 20" id="KW-0472">Membrane</keyword>
<feature type="repeat" description="LDL-receptor class B" evidence="18">
    <location>
        <begin position="489"/>
        <end position="531"/>
    </location>
</feature>
<dbReference type="PROSITE" id="PS50068">
    <property type="entry name" value="LDLRA_2"/>
    <property type="match status" value="31"/>
</dbReference>
<dbReference type="PROSITE" id="PS00010">
    <property type="entry name" value="ASX_HYDROXYL"/>
    <property type="match status" value="3"/>
</dbReference>
<evidence type="ECO:0000256" key="14">
    <source>
        <dbReference type="ARBA" id="ARBA00023180"/>
    </source>
</evidence>
<feature type="repeat" description="LDL-receptor class B" evidence="18">
    <location>
        <begin position="2417"/>
        <end position="2460"/>
    </location>
</feature>
<feature type="disulfide bond" evidence="17">
    <location>
        <begin position="1052"/>
        <end position="1067"/>
    </location>
</feature>
<comment type="similarity">
    <text evidence="2">Belongs to the LDLR family.</text>
</comment>
<dbReference type="Proteomes" id="UP000681722">
    <property type="component" value="Unassembled WGS sequence"/>
</dbReference>
<keyword evidence="11 16" id="KW-1015">Disulfide bond</keyword>
<feature type="disulfide bond" evidence="17">
    <location>
        <begin position="2657"/>
        <end position="2669"/>
    </location>
</feature>
<feature type="disulfide bond" evidence="17">
    <location>
        <begin position="3692"/>
        <end position="3707"/>
    </location>
</feature>
<evidence type="ECO:0000256" key="15">
    <source>
        <dbReference type="ARBA" id="ARBA00037878"/>
    </source>
</evidence>
<evidence type="ECO:0000259" key="21">
    <source>
        <dbReference type="PROSITE" id="PS50026"/>
    </source>
</evidence>
<feature type="disulfide bond" evidence="17">
    <location>
        <begin position="2873"/>
        <end position="2885"/>
    </location>
</feature>
<feature type="disulfide bond" evidence="17">
    <location>
        <begin position="183"/>
        <end position="201"/>
    </location>
</feature>
<dbReference type="PRINTS" id="PR00261">
    <property type="entry name" value="LDLRECEPTOR"/>
</dbReference>
<organism evidence="22 24">
    <name type="scientific">Didymodactylos carnosus</name>
    <dbReference type="NCBI Taxonomy" id="1234261"/>
    <lineage>
        <taxon>Eukaryota</taxon>
        <taxon>Metazoa</taxon>
        <taxon>Spiralia</taxon>
        <taxon>Gnathifera</taxon>
        <taxon>Rotifera</taxon>
        <taxon>Eurotatoria</taxon>
        <taxon>Bdelloidea</taxon>
        <taxon>Philodinida</taxon>
        <taxon>Philodinidae</taxon>
        <taxon>Didymodactylos</taxon>
    </lineage>
</organism>
<accession>A0A813QB67</accession>
<dbReference type="FunFam" id="4.10.400.10:FF:000002">
    <property type="entry name" value="Low-density lipoprotein receptor-related protein 1"/>
    <property type="match status" value="2"/>
</dbReference>
<feature type="disulfide bond" evidence="17">
    <location>
        <begin position="1093"/>
        <end position="1108"/>
    </location>
</feature>
<dbReference type="Gene3D" id="4.10.400.10">
    <property type="entry name" value="Low-density Lipoprotein Receptor"/>
    <property type="match status" value="31"/>
</dbReference>
<evidence type="ECO:0000256" key="12">
    <source>
        <dbReference type="ARBA" id="ARBA00023170"/>
    </source>
</evidence>
<dbReference type="GO" id="GO:0005509">
    <property type="term" value="F:calcium ion binding"/>
    <property type="evidence" value="ECO:0007669"/>
    <property type="project" value="InterPro"/>
</dbReference>
<evidence type="ECO:0000256" key="8">
    <source>
        <dbReference type="ARBA" id="ARBA00022837"/>
    </source>
</evidence>
<dbReference type="InterPro" id="IPR023415">
    <property type="entry name" value="LDLR_class-A_CS"/>
</dbReference>
<dbReference type="PROSITE" id="PS01187">
    <property type="entry name" value="EGF_CA"/>
    <property type="match status" value="4"/>
</dbReference>
<evidence type="ECO:0000256" key="3">
    <source>
        <dbReference type="ARBA" id="ARBA00022536"/>
    </source>
</evidence>
<proteinExistence type="inferred from homology"/>
<dbReference type="CDD" id="cd00112">
    <property type="entry name" value="LDLa"/>
    <property type="match status" value="29"/>
</dbReference>
<feature type="disulfide bond" evidence="17">
    <location>
        <begin position="3680"/>
        <end position="3698"/>
    </location>
</feature>
<keyword evidence="7" id="KW-0677">Repeat</keyword>
<feature type="disulfide bond" evidence="17">
    <location>
        <begin position="3631"/>
        <end position="3643"/>
    </location>
</feature>
<feature type="repeat" description="LDL-receptor class B" evidence="18">
    <location>
        <begin position="1499"/>
        <end position="1542"/>
    </location>
</feature>
<dbReference type="EMBL" id="CAJNOQ010000150">
    <property type="protein sequence ID" value="CAF0764576.1"/>
    <property type="molecule type" value="Genomic_DNA"/>
</dbReference>
<dbReference type="InterPro" id="IPR001881">
    <property type="entry name" value="EGF-like_Ca-bd_dom"/>
</dbReference>
<evidence type="ECO:0000313" key="22">
    <source>
        <dbReference type="EMBL" id="CAF0764576.1"/>
    </source>
</evidence>
<protein>
    <recommendedName>
        <fullName evidence="21">EGF-like domain-containing protein</fullName>
    </recommendedName>
</protein>
<dbReference type="SUPFAM" id="SSF57196">
    <property type="entry name" value="EGF/Laminin"/>
    <property type="match status" value="8"/>
</dbReference>
<feature type="disulfide bond" evidence="17">
    <location>
        <begin position="3597"/>
        <end position="3615"/>
    </location>
</feature>
<dbReference type="InterPro" id="IPR056588">
    <property type="entry name" value="EGF_LRP2"/>
</dbReference>
<dbReference type="GO" id="GO:0016324">
    <property type="term" value="C:apical plasma membrane"/>
    <property type="evidence" value="ECO:0007669"/>
    <property type="project" value="TreeGrafter"/>
</dbReference>
<keyword evidence="3 16" id="KW-0245">EGF-like domain</keyword>
<feature type="disulfide bond" evidence="17">
    <location>
        <begin position="2700"/>
        <end position="2712"/>
    </location>
</feature>
<dbReference type="PROSITE" id="PS50026">
    <property type="entry name" value="EGF_3"/>
    <property type="match status" value="2"/>
</dbReference>
<dbReference type="FunFam" id="2.10.25.10:FF:000005">
    <property type="entry name" value="Fibrillin 2"/>
    <property type="match status" value="1"/>
</dbReference>
<feature type="disulfide bond" evidence="17">
    <location>
        <begin position="3488"/>
        <end position="3503"/>
    </location>
</feature>
<feature type="disulfide bond" evidence="16">
    <location>
        <begin position="271"/>
        <end position="281"/>
    </location>
</feature>
<feature type="disulfide bond" evidence="17">
    <location>
        <begin position="3673"/>
        <end position="3685"/>
    </location>
</feature>
<evidence type="ECO:0000256" key="17">
    <source>
        <dbReference type="PROSITE-ProRule" id="PRU00124"/>
    </source>
</evidence>
<evidence type="ECO:0000256" key="10">
    <source>
        <dbReference type="ARBA" id="ARBA00023136"/>
    </source>
</evidence>
<feature type="disulfide bond" evidence="17">
    <location>
        <begin position="97"/>
        <end position="109"/>
    </location>
</feature>
<comment type="subcellular location">
    <subcellularLocation>
        <location evidence="15">Membrane</location>
        <location evidence="15">Coated pit</location>
    </subcellularLocation>
    <subcellularLocation>
        <location evidence="1">Membrane</location>
        <topology evidence="1">Single-pass type I membrane protein</topology>
    </subcellularLocation>
</comment>
<keyword evidence="4" id="KW-0254">Endocytosis</keyword>
<evidence type="ECO:0000256" key="9">
    <source>
        <dbReference type="ARBA" id="ARBA00022989"/>
    </source>
</evidence>
<keyword evidence="8" id="KW-0106">Calcium</keyword>
<feature type="disulfide bond" evidence="17">
    <location>
        <begin position="3438"/>
        <end position="3456"/>
    </location>
</feature>
<feature type="disulfide bond" evidence="17">
    <location>
        <begin position="156"/>
        <end position="171"/>
    </location>
</feature>
<keyword evidence="24" id="KW-1185">Reference proteome</keyword>
<feature type="disulfide bond" evidence="17">
    <location>
        <begin position="3508"/>
        <end position="3520"/>
    </location>
</feature>
<feature type="compositionally biased region" description="Polar residues" evidence="19">
    <location>
        <begin position="4307"/>
        <end position="4340"/>
    </location>
</feature>
<feature type="repeat" description="LDL-receptor class B" evidence="18">
    <location>
        <begin position="3251"/>
        <end position="3293"/>
    </location>
</feature>
<keyword evidence="13" id="KW-0168">Coated pit</keyword>
<dbReference type="PANTHER" id="PTHR22722:SF14">
    <property type="entry name" value="MEGALIN, ISOFORM A"/>
    <property type="match status" value="1"/>
</dbReference>
<feature type="repeat" description="LDL-receptor class B" evidence="18">
    <location>
        <begin position="3122"/>
        <end position="3164"/>
    </location>
</feature>
<feature type="repeat" description="LDL-receptor class B" evidence="18">
    <location>
        <begin position="1454"/>
        <end position="1496"/>
    </location>
</feature>
<dbReference type="Pfam" id="PF14670">
    <property type="entry name" value="FXa_inhibition"/>
    <property type="match status" value="2"/>
</dbReference>
<keyword evidence="5 20" id="KW-0812">Transmembrane</keyword>
<feature type="disulfide bond" evidence="17">
    <location>
        <begin position="960"/>
        <end position="978"/>
    </location>
</feature>
<dbReference type="GO" id="GO:0042562">
    <property type="term" value="F:hormone binding"/>
    <property type="evidence" value="ECO:0007669"/>
    <property type="project" value="TreeGrafter"/>
</dbReference>
<feature type="domain" description="EGF-like" evidence="21">
    <location>
        <begin position="3034"/>
        <end position="3074"/>
    </location>
</feature>
<dbReference type="Proteomes" id="UP000663829">
    <property type="component" value="Unassembled WGS sequence"/>
</dbReference>
<dbReference type="OrthoDB" id="21182at2759"/>
<evidence type="ECO:0000256" key="20">
    <source>
        <dbReference type="SAM" id="Phobius"/>
    </source>
</evidence>
<dbReference type="Pfam" id="PF24468">
    <property type="entry name" value="EGF_LRP2"/>
    <property type="match status" value="1"/>
</dbReference>
<dbReference type="SMART" id="SM00135">
    <property type="entry name" value="LY"/>
    <property type="match status" value="35"/>
</dbReference>